<dbReference type="Pfam" id="PF08641">
    <property type="entry name" value="Mis14"/>
    <property type="match status" value="1"/>
</dbReference>
<dbReference type="HOGENOM" id="CLU_070604_0_1_1"/>
<evidence type="ECO:0000313" key="1">
    <source>
        <dbReference type="EMBL" id="CBY01840.1"/>
    </source>
</evidence>
<dbReference type="PANTHER" id="PTHR31749:SF3">
    <property type="entry name" value="KINETOCHORE-ASSOCIATED PROTEIN NSL1 HOMOLOG"/>
    <property type="match status" value="1"/>
</dbReference>
<dbReference type="eggNOG" id="ENOG502SA1D">
    <property type="taxonomic scope" value="Eukaryota"/>
</dbReference>
<dbReference type="GeneID" id="13286013"/>
<dbReference type="VEuPathDB" id="FungiDB:LEMA_P006270.1"/>
<evidence type="ECO:0008006" key="3">
    <source>
        <dbReference type="Google" id="ProtNLM"/>
    </source>
</evidence>
<protein>
    <recommendedName>
        <fullName evidence="3">Kinetochore protein mis14</fullName>
    </recommendedName>
</protein>
<reference evidence="2" key="1">
    <citation type="journal article" date="2011" name="Nat. Commun.">
        <title>Effector diversification within compartments of the Leptosphaeria maculans genome affected by Repeat-Induced Point mutations.</title>
        <authorList>
            <person name="Rouxel T."/>
            <person name="Grandaubert J."/>
            <person name="Hane J.K."/>
            <person name="Hoede C."/>
            <person name="van de Wouw A.P."/>
            <person name="Couloux A."/>
            <person name="Dominguez V."/>
            <person name="Anthouard V."/>
            <person name="Bally P."/>
            <person name="Bourras S."/>
            <person name="Cozijnsen A.J."/>
            <person name="Ciuffetti L.M."/>
            <person name="Degrave A."/>
            <person name="Dilmaghani A."/>
            <person name="Duret L."/>
            <person name="Fudal I."/>
            <person name="Goodwin S.B."/>
            <person name="Gout L."/>
            <person name="Glaser N."/>
            <person name="Linglin J."/>
            <person name="Kema G.H.J."/>
            <person name="Lapalu N."/>
            <person name="Lawrence C.B."/>
            <person name="May K."/>
            <person name="Meyer M."/>
            <person name="Ollivier B."/>
            <person name="Poulain J."/>
            <person name="Schoch C.L."/>
            <person name="Simon A."/>
            <person name="Spatafora J.W."/>
            <person name="Stachowiak A."/>
            <person name="Turgeon B.G."/>
            <person name="Tyler B.M."/>
            <person name="Vincent D."/>
            <person name="Weissenbach J."/>
            <person name="Amselem J."/>
            <person name="Quesneville H."/>
            <person name="Oliver R.P."/>
            <person name="Wincker P."/>
            <person name="Balesdent M.-H."/>
            <person name="Howlett B.J."/>
        </authorList>
    </citation>
    <scope>NUCLEOTIDE SEQUENCE [LARGE SCALE GENOMIC DNA]</scope>
    <source>
        <strain evidence="2">JN3 / isolate v23.1.3 / race Av1-4-5-6-7-8</strain>
    </source>
</reference>
<dbReference type="PANTHER" id="PTHR31749">
    <property type="entry name" value="KINETOCHORE-ASSOCIATED PROTEIN NSL1 HOMOLOG"/>
    <property type="match status" value="1"/>
</dbReference>
<dbReference type="GO" id="GO:0000070">
    <property type="term" value="P:mitotic sister chromatid segregation"/>
    <property type="evidence" value="ECO:0007669"/>
    <property type="project" value="InterPro"/>
</dbReference>
<dbReference type="EMBL" id="FP929139">
    <property type="protein sequence ID" value="CBY01840.1"/>
    <property type="molecule type" value="Genomic_DNA"/>
</dbReference>
<proteinExistence type="predicted"/>
<name>E5AF51_LEPMJ</name>
<evidence type="ECO:0000313" key="2">
    <source>
        <dbReference type="Proteomes" id="UP000002668"/>
    </source>
</evidence>
<dbReference type="AlphaFoldDB" id="E5AF51"/>
<keyword evidence="2" id="KW-1185">Reference proteome</keyword>
<dbReference type="GO" id="GO:0000444">
    <property type="term" value="C:MIS12/MIND type complex"/>
    <property type="evidence" value="ECO:0007669"/>
    <property type="project" value="TreeGrafter"/>
</dbReference>
<dbReference type="OMA" id="EVQRNWE"/>
<dbReference type="OrthoDB" id="2135762at2759"/>
<dbReference type="InterPro" id="IPR013950">
    <property type="entry name" value="Mis14/Nsl1"/>
</dbReference>
<dbReference type="STRING" id="985895.E5AF51"/>
<gene>
    <name evidence="1" type="ORF">LEMA_P006270.1</name>
</gene>
<accession>E5AF51</accession>
<dbReference type="Proteomes" id="UP000002668">
    <property type="component" value="Genome"/>
</dbReference>
<organism evidence="1 2">
    <name type="scientific">Leptosphaeria maculans (strain JN3 / isolate v23.1.3 / race Av1-4-5-6-7-8)</name>
    <name type="common">Blackleg fungus</name>
    <name type="synonym">Phoma lingam</name>
    <dbReference type="NCBI Taxonomy" id="985895"/>
    <lineage>
        <taxon>Eukaryota</taxon>
        <taxon>Fungi</taxon>
        <taxon>Dikarya</taxon>
        <taxon>Ascomycota</taxon>
        <taxon>Pezizomycotina</taxon>
        <taxon>Dothideomycetes</taxon>
        <taxon>Pleosporomycetidae</taxon>
        <taxon>Pleosporales</taxon>
        <taxon>Pleosporineae</taxon>
        <taxon>Leptosphaeriaceae</taxon>
        <taxon>Plenodomus</taxon>
        <taxon>Plenodomus lingam/Leptosphaeria maculans species complex</taxon>
    </lineage>
</organism>
<dbReference type="InParanoid" id="E5AF51"/>
<sequence length="243" mass="26698">MDSEHRKVELQSPADLAYLTSRIRLAARQKLDLHLPPVKDGSNSPDELRTQVESLVDAFVANVLQGMRNNISINGLDVVARGRSGEDEGEERGEAMEGVVGADFAGADAGNAISEAEKEEYEPFDEKLRARLAAQVARRDALVAKISAHRRTTPKAAAAAWQARFEAEAEGLTREMAGWEKMAGMVGEQDVARVEPLSRADEVQRNWERAVEGLARLNKGLPETRARLERCGHVVGYLGEEKK</sequence>
<dbReference type="RefSeq" id="XP_003845319.1">
    <property type="nucleotide sequence ID" value="XM_003845271.1"/>
</dbReference>